<gene>
    <name evidence="5" type="ORF">Lrub_0883</name>
</gene>
<reference evidence="5 6" key="1">
    <citation type="submission" date="2015-11" db="EMBL/GenBank/DDBJ databases">
        <title>Genomic analysis of 38 Legionella species identifies large and diverse effector repertoires.</title>
        <authorList>
            <person name="Burstein D."/>
            <person name="Amaro F."/>
            <person name="Zusman T."/>
            <person name="Lifshitz Z."/>
            <person name="Cohen O."/>
            <person name="Gilbert J.A."/>
            <person name="Pupko T."/>
            <person name="Shuman H.A."/>
            <person name="Segal G."/>
        </authorList>
    </citation>
    <scope>NUCLEOTIDE SEQUENCE [LARGE SCALE GENOMIC DNA]</scope>
    <source>
        <strain evidence="5 6">WA-270A-C2</strain>
    </source>
</reference>
<comment type="caution">
    <text evidence="5">The sequence shown here is derived from an EMBL/GenBank/DDBJ whole genome shotgun (WGS) entry which is preliminary data.</text>
</comment>
<feature type="domain" description="SecA family profile" evidence="4">
    <location>
        <begin position="2015"/>
        <end position="2651"/>
    </location>
</feature>
<dbReference type="GO" id="GO:0006886">
    <property type="term" value="P:intracellular protein transport"/>
    <property type="evidence" value="ECO:0007669"/>
    <property type="project" value="InterPro"/>
</dbReference>
<keyword evidence="1" id="KW-0472">Membrane</keyword>
<dbReference type="InterPro" id="IPR000185">
    <property type="entry name" value="SecA"/>
</dbReference>
<dbReference type="InterPro" id="IPR011115">
    <property type="entry name" value="SecA_DEAD"/>
</dbReference>
<dbReference type="STRING" id="458.Lrub_0883"/>
<keyword evidence="2" id="KW-0813">Transport</keyword>
<keyword evidence="1" id="KW-1003">Cell membrane</keyword>
<dbReference type="PANTHER" id="PTHR30612">
    <property type="entry name" value="SECA INNER MEMBRANE COMPONENT OF SEC PROTEIN SECRETION SYSTEM"/>
    <property type="match status" value="1"/>
</dbReference>
<dbReference type="SUPFAM" id="SSF52540">
    <property type="entry name" value="P-loop containing nucleoside triphosphate hydrolases"/>
    <property type="match status" value="1"/>
</dbReference>
<dbReference type="GO" id="GO:0005524">
    <property type="term" value="F:ATP binding"/>
    <property type="evidence" value="ECO:0007669"/>
    <property type="project" value="InterPro"/>
</dbReference>
<accession>A0A0W0XVV8</accession>
<keyword evidence="3" id="KW-0811">Translocation</keyword>
<protein>
    <submittedName>
        <fullName evidence="5">Coiled-coil protein</fullName>
    </submittedName>
</protein>
<dbReference type="InterPro" id="IPR027417">
    <property type="entry name" value="P-loop_NTPase"/>
</dbReference>
<dbReference type="PATRIC" id="fig|458.5.peg.916"/>
<sequence length="3874" mass="445169">MLVNLVKKSLLIEIQKQLSLKWLNGKDDEITQKARNEVIRREKDLLSREASSGNSLKLAAKADTGVIEKHGYFIYLRYYNDFRVSEYTVKEEIKSDYEKEFTRSIWEDGLHQLFTEAIDALHPEEAEKKLFRRHAWLNTHGTDTRTIPYQFLYSYLEKRLLDTLASGKLSRWFSADVSRIESKDFEWSPFSEEWLDNYVENYPYSDVRSLYVIHFRDEYPSHFNLNKYHSFGMERLNTPPSRIDVFRLLYNLQPLSMQAMHDNDLAITPNAPLHQDELELLKPAQWALLNNILVNINHEKSPIWVLIKKTNSGWVAYLPPHCKEAQKKSLAAIAGLKGLSFEEIDYQHNRLLNDVDNIAEITQWHAVLFGRIVPWSVQNSQQPLAAFRDKVPLPLLHQSMLEHCMNGVGGNQSNVTESLKRAARNRKPFSELSWPELNPMNSKKTPVYLLGQENALDTIEAAAMLDGFDKEELRFSEDLTTLTVKPGSFYLPQRRLTEALNAVYHYAPSRLIMPSIKLDETNQNLFDFDCHLRTVKPENIDPLNKAHFSFPMHCAARNRFLAEEKPRVMKAEEMSIPARKRLWKEAGNAMVAFFQQHGDAMDLDFIDSAVQFNKGWLLGHCDHDGRKAASSMLWSFAQIAQMGKEGLNELFNVLKAYSGNQDELYPSPNLSCTFDLNGSLTDEPHEYIAYLAEKIQNYHPNSAGHTPLFKRLSFILPDKLDKRTEQALIGLITVLNERKKRFPQELSEVKLYNLRNFSDASASLINELADKAHSTDLRVQLTIPVWDQEAYSQPRQQKLKASYRELQNTILNNQRRVRHAKLEQNTQSIYLSAANKLTPELILNRKLEQEHQPFDGDDVIYPLTAQTPGIQQQLQQELGQEFKLAQEDKLQQTVEQEQEQEQQIMQFHGDESQLITRDNIDEKGRDSWHNLTGQIKDRSGWKRADLSQLFSLWVGSQVDAPQVIEKIHPDAMKKIMAHAPQFRMGIAKENLPAGFFLQYSKNKGLILCFDELRERRELRAAQLKKRESRNPFTVSLYTPRPAEVSKGDYRQFTPFSQEKTAKQTFWQYLASEDNDAVRRNNAAKLVDNSNLKAATVILQHFDITGEFSKPEDYDLCLAYLGQWANSSKVKLSKALKKALFDAKSATVLTEKNLRAFGQVFEHYDVVNAHASNGSEHFLFIADQILQNFGDEGFRIWKKRFLDMSENWSEYLEQSEVDAIALSIATLKTFPRHQALWWKLVDAHGQAVGHLRYADLWYAFHKVLKYVEERNLAFDEQSLSRLLETTENFNANVFLDRLYSVLREQRKQFDSAHIQQLTLTHLDQIDWRHNGFYYASRYQHFPYWDDGMAFSEFYSAREDREKGYPVEWDPKFQLQYPTLQALRFASKKMQLSQKQLSVLKGLLDAKLTGEYGPAVRLFMAGLSVGVDHLEAMDAVKLRAILTELLSTPPDLLEWMNEAVSLDKELLPGTWRMRYQDILVFSSIIGPLHRDFKGNRLDLINASGRALHCLAQFDGQKPLFKQLVDVICTEGLDKPLCPLFTTYPWLVTEKLKLSSWQDPAQGAYKIASVKSKEAVRELGLFEKQLQSIDFDQNTYWPDRDELQQCFEAIAESLNPAETRLKVVSSLLKKQCAITFQDAPFRVLEAKEIEDALVYLDSYLKPGFKSQNLTLARRFLQDYAAVKAGTEVEKQIESFLKLIIRLDNKTYFNEIGQVLGTLIAKPGKEKKHYSLPQLTGWLESLVDDTALEHHYPVNLLSVILDDALAKDLSLINNDFHKLKVADETRSILQNRTRVMVREPLPNQYKPVLVRLLLDNADKKFVEYAQQTLGALHKAKASHEWLTAITGFLNQCQKSHLIDYRSELFQNVTHSADQLEGELKGLWQETQVKLIDLVVHKGMKPESVRTFFGAYTPKQMYVKLILLQALNDWDKEKSLVAEVKDKLDHLSEQQLSQLAQYYGSDPRPSLAMLAKLLAEPQFNSAEKLIHRFETVEQGLDDKGQSKRHYSLSDEDRKGLMRVLAGFKRKGQAYFEDAQQKELINLLYYTNNFSQVASLHELKANQLTDTLYRALAQLQGATTPIEKHQASARVLACMREILLRKSGKWANHTQMLSLLYAALYNDESLLHQVRTGQGKSIITVMRSAYLALNGYVVDVFSSKDSLSKRDHDEFAPVLDAMGIRHAYITENSDAGVYQTRSGPGIGAINYATIGNFSLFQSGHIWKGQHAIDLNPERRAAWLDEADYILRFEQTQFNYSDKAESDPIYNMDEWVYRATYDWYLDNRKNFDSLGESGIVAVSRKKHLESLCNYIKERKATWSPKQSHFFETYLVPALSKDPVALNKRDRQLKQLLTAAHIAANLKEGTEFCIRPDSRTVADGVVINTTTAKVVISNQVRQGSTYSDLVHQFLHIRLNKEAIRRGEMPDFFVEPETKIALSQNAPYLLKKYYSKLEGCTGTAGNKAALHYYREEYGIEHVTKLPTHEEIRTTYAPMIFCSSENEQVETIAGLMVDYKDQPILHACQDDPAVKHLSKNIHRSLGKKGLNLSQFLVDTNDSGKQESDILPGAGLNGAITNSSRLGRGTDIKPQSEKGLVVIRSYPADPDIEKQERGRQGRNGAKGLCIDVIDYSKIQREYEAYLDSPHRNRLGVLIKEQKEHVDNRLEKHKHNGSTKWDWLKQADLQEKYIITRSVVQLNLELKREREKFLRRKEYLIATLSGEVMDVMHEAIRNKDNALHARLMKAWLEHRKQIEDAWNSRLAGKQGDNEEIYSEFFKQADALWQKLCVFCPQLNTMSLLPLAGKTADMAEGSRGVLKYLEKQSGLWQKKFETGTLRLEDKPNLLKLKKQLQQLALEWHPDRLSGSTKSVEDKAIGEDIIRVLNSLAELRSECERTLQKLEEKASPESSQSGVSRAPVPVLDGVQGALIPFKPGYRHVPKKQKSDMASVVTFYQAWIQQTEHYYFQSIFSSVARNNVTQAVYGPQHERMDRFYQELNALSTSEASEARRISLFTQLTACVKQHKAAFSVSCDAWSNVIKLLRQQPDDKQDASLFDALTTFFSQDFINKRYPVYVDGDDITNNSALLTLVMKIAATAYVSENEASRTFIRHFCKAIRNDFWKTFTGLPEIADVFASKPNVTRLLSVHTNQNDLGYLLDLIKANHERGLRGEDEAEKSKIRIKALLSYLDDNANALMKNPTLLRPLVSILLSETDYGYLPKADVLSHFSEKSQGRLWYFLSQRLPLREKDCEEFLGYLAGFEETKAFNKEILEPLVTLPSYLSLEYINKRLKFRPGRYQSDDCQAVLKEMHEAGEQFHEFLRRRNIIESSTLSATPRDAGAFLQWMNCFNQIPAARAKDLFNAIKESDVPLKELLQLAGRFTQDEGMSLVLFNCYLTILGNLEKVKTHKEKFAFLQKQYEHQFFSLDLKQTKAFGEFAECMVDASSELTTEEMTALWGLWQKNHDRALMDESLILMNQLKLFDQHYPAMKLMEGYLHSTMDKQVNEFYRDFLDVVNANKNKGLDADGKKDLPIMKALTNAYFKTKTIRNKSQLSEALNVVCEAKRLNQNQQWHFYFGSIDCEKRQERRQIMQYLHHGLLDLGEKFSKQCHKEYAYLSQQVVSHVPEKLGNDKQGRGQLTACFSQLIHFTRELVQVSKAPFASGDKALPPHQADAFIQRQKAYFASQQAKYAGFWWTNTIRQNQARDLFLNLNSDDVHTKEAFYEESLKTIWKTQREILKSDKGTKHNKKGYSRLYDITVQMFLKVAGDMIADTDVAMESKIFLNDILNEQTRRHAEILFDRLPENHALKKAMVPLINRNAGDLTASWAPGSIELLKLKGLLERHAASVPKPLKYLTDNLECLIQLPMPVKAQSDWAEMGRGALSLQRG</sequence>
<dbReference type="GO" id="GO:0016020">
    <property type="term" value="C:membrane"/>
    <property type="evidence" value="ECO:0007669"/>
    <property type="project" value="InterPro"/>
</dbReference>
<organism evidence="5 6">
    <name type="scientific">Legionella rubrilucens</name>
    <dbReference type="NCBI Taxonomy" id="458"/>
    <lineage>
        <taxon>Bacteria</taxon>
        <taxon>Pseudomonadati</taxon>
        <taxon>Pseudomonadota</taxon>
        <taxon>Gammaproteobacteria</taxon>
        <taxon>Legionellales</taxon>
        <taxon>Legionellaceae</taxon>
        <taxon>Legionella</taxon>
    </lineage>
</organism>
<dbReference type="EMBL" id="LNYT01000007">
    <property type="protein sequence ID" value="KTD48532.1"/>
    <property type="molecule type" value="Genomic_DNA"/>
</dbReference>
<keyword evidence="2" id="KW-0653">Protein transport</keyword>
<evidence type="ECO:0000256" key="3">
    <source>
        <dbReference type="ARBA" id="ARBA00023010"/>
    </source>
</evidence>
<proteinExistence type="predicted"/>
<dbReference type="PROSITE" id="PS51196">
    <property type="entry name" value="SECA_MOTOR_DEAD"/>
    <property type="match status" value="1"/>
</dbReference>
<dbReference type="Gene3D" id="3.40.50.300">
    <property type="entry name" value="P-loop containing nucleotide triphosphate hydrolases"/>
    <property type="match status" value="2"/>
</dbReference>
<dbReference type="Proteomes" id="UP000054608">
    <property type="component" value="Unassembled WGS sequence"/>
</dbReference>
<dbReference type="OrthoDB" id="5630673at2"/>
<evidence type="ECO:0000259" key="4">
    <source>
        <dbReference type="PROSITE" id="PS51196"/>
    </source>
</evidence>
<evidence type="ECO:0000313" key="5">
    <source>
        <dbReference type="EMBL" id="KTD48532.1"/>
    </source>
</evidence>
<dbReference type="InterPro" id="IPR014018">
    <property type="entry name" value="SecA_motor_DEAD"/>
</dbReference>
<dbReference type="RefSeq" id="WP_058530990.1">
    <property type="nucleotide sequence ID" value="NZ_CAAAIN010000001.1"/>
</dbReference>
<name>A0A0W0XVV8_9GAMM</name>
<dbReference type="PANTHER" id="PTHR30612:SF0">
    <property type="entry name" value="CHLOROPLAST PROTEIN-TRANSPORTING ATPASE"/>
    <property type="match status" value="1"/>
</dbReference>
<dbReference type="Pfam" id="PF07517">
    <property type="entry name" value="SecA_DEAD"/>
    <property type="match status" value="1"/>
</dbReference>
<dbReference type="GO" id="GO:0006605">
    <property type="term" value="P:protein targeting"/>
    <property type="evidence" value="ECO:0007669"/>
    <property type="project" value="InterPro"/>
</dbReference>
<evidence type="ECO:0000256" key="2">
    <source>
        <dbReference type="ARBA" id="ARBA00022927"/>
    </source>
</evidence>
<evidence type="ECO:0000256" key="1">
    <source>
        <dbReference type="ARBA" id="ARBA00022475"/>
    </source>
</evidence>
<dbReference type="GO" id="GO:0017038">
    <property type="term" value="P:protein import"/>
    <property type="evidence" value="ECO:0007669"/>
    <property type="project" value="InterPro"/>
</dbReference>
<evidence type="ECO:0000313" key="6">
    <source>
        <dbReference type="Proteomes" id="UP000054608"/>
    </source>
</evidence>
<keyword evidence="6" id="KW-1185">Reference proteome</keyword>